<dbReference type="Gene3D" id="3.15.10.20">
    <property type="entry name" value="Activator of Hsp90 ATPase Aha1, N-terminal domain"/>
    <property type="match status" value="1"/>
</dbReference>
<dbReference type="STRING" id="1206466.K0KCH6"/>
<dbReference type="PANTHER" id="PTHR13009:SF15">
    <property type="entry name" value="HSP90 CO-CHAPERONE HCH1"/>
    <property type="match status" value="1"/>
</dbReference>
<proteinExistence type="inferred from homology"/>
<feature type="domain" description="Activator of Hsp90 ATPase AHSA1-like N-terminal" evidence="2">
    <location>
        <begin position="13"/>
        <end position="138"/>
    </location>
</feature>
<dbReference type="Proteomes" id="UP000009328">
    <property type="component" value="Unassembled WGS sequence"/>
</dbReference>
<name>K0KCH6_WICCF</name>
<evidence type="ECO:0000313" key="4">
    <source>
        <dbReference type="Proteomes" id="UP000009328"/>
    </source>
</evidence>
<dbReference type="PANTHER" id="PTHR13009">
    <property type="entry name" value="HEAT SHOCK PROTEIN 90 HSP90 CO-CHAPERONE AHA-1"/>
    <property type="match status" value="1"/>
</dbReference>
<dbReference type="eggNOG" id="KOG2936">
    <property type="taxonomic scope" value="Eukaryota"/>
</dbReference>
<dbReference type="HOGENOM" id="CLU_132818_0_0_1"/>
<evidence type="ECO:0000259" key="2">
    <source>
        <dbReference type="SMART" id="SM01000"/>
    </source>
</evidence>
<organism evidence="3 4">
    <name type="scientific">Wickerhamomyces ciferrii (strain ATCC 14091 / BCRC 22168 / CBS 111 / JCM 3599 / NBRC 0793 / NRRL Y-1031 F-60-10)</name>
    <name type="common">Yeast</name>
    <name type="synonym">Pichia ciferrii</name>
    <dbReference type="NCBI Taxonomy" id="1206466"/>
    <lineage>
        <taxon>Eukaryota</taxon>
        <taxon>Fungi</taxon>
        <taxon>Dikarya</taxon>
        <taxon>Ascomycota</taxon>
        <taxon>Saccharomycotina</taxon>
        <taxon>Saccharomycetes</taxon>
        <taxon>Phaffomycetales</taxon>
        <taxon>Wickerhamomycetaceae</taxon>
        <taxon>Wickerhamomyces</taxon>
    </lineage>
</organism>
<dbReference type="SUPFAM" id="SSF103111">
    <property type="entry name" value="Activator of Hsp90 ATPase, Aha1"/>
    <property type="match status" value="1"/>
</dbReference>
<dbReference type="GO" id="GO:0005829">
    <property type="term" value="C:cytosol"/>
    <property type="evidence" value="ECO:0007669"/>
    <property type="project" value="TreeGrafter"/>
</dbReference>
<sequence length="142" mass="16652">MVVNNPNNWHWVNKNCLPWSKQYFIDNLENLKLDNDAYVITITNSSISGDCDVTQRKGKVLCIYDMVLSFDVEGEFKKSGESIKGSVKIPEFIHDEDDYDYQLNEFGDYKAQIRKEFIPLIHERLIKFQKDLIDSHSKDVQE</sequence>
<dbReference type="Pfam" id="PF09229">
    <property type="entry name" value="Aha1_N"/>
    <property type="match status" value="1"/>
</dbReference>
<dbReference type="GO" id="GO:0001671">
    <property type="term" value="F:ATPase activator activity"/>
    <property type="evidence" value="ECO:0007669"/>
    <property type="project" value="InterPro"/>
</dbReference>
<evidence type="ECO:0000313" key="3">
    <source>
        <dbReference type="EMBL" id="CCH42760.1"/>
    </source>
</evidence>
<dbReference type="AlphaFoldDB" id="K0KCH6"/>
<keyword evidence="4" id="KW-1185">Reference proteome</keyword>
<comment type="caution">
    <text evidence="3">The sequence shown here is derived from an EMBL/GenBank/DDBJ whole genome shotgun (WGS) entry which is preliminary data.</text>
</comment>
<dbReference type="GO" id="GO:0006457">
    <property type="term" value="P:protein folding"/>
    <property type="evidence" value="ECO:0007669"/>
    <property type="project" value="TreeGrafter"/>
</dbReference>
<accession>K0KCH6</accession>
<protein>
    <recommendedName>
        <fullName evidence="2">Activator of Hsp90 ATPase AHSA1-like N-terminal domain-containing protein</fullName>
    </recommendedName>
</protein>
<dbReference type="InParanoid" id="K0KCH6"/>
<dbReference type="InterPro" id="IPR015310">
    <property type="entry name" value="AHSA1-like_N"/>
</dbReference>
<comment type="similarity">
    <text evidence="1">Belongs to the AHA1 family.</text>
</comment>
<dbReference type="InterPro" id="IPR036338">
    <property type="entry name" value="Aha1"/>
</dbReference>
<dbReference type="EMBL" id="CAIF01000051">
    <property type="protein sequence ID" value="CCH42760.1"/>
    <property type="molecule type" value="Genomic_DNA"/>
</dbReference>
<dbReference type="GO" id="GO:0051087">
    <property type="term" value="F:protein-folding chaperone binding"/>
    <property type="evidence" value="ECO:0007669"/>
    <property type="project" value="InterPro"/>
</dbReference>
<dbReference type="SMART" id="SM01000">
    <property type="entry name" value="Aha1_N"/>
    <property type="match status" value="1"/>
</dbReference>
<dbReference type="FunCoup" id="K0KCH6">
    <property type="interactions" value="97"/>
</dbReference>
<evidence type="ECO:0000256" key="1">
    <source>
        <dbReference type="ARBA" id="ARBA00006817"/>
    </source>
</evidence>
<reference evidence="3 4" key="1">
    <citation type="journal article" date="2012" name="Eukaryot. Cell">
        <title>Draft genome sequence of Wickerhamomyces ciferrii NRRL Y-1031 F-60-10.</title>
        <authorList>
            <person name="Schneider J."/>
            <person name="Andrea H."/>
            <person name="Blom J."/>
            <person name="Jaenicke S."/>
            <person name="Ruckert C."/>
            <person name="Schorsch C."/>
            <person name="Szczepanowski R."/>
            <person name="Farwick M."/>
            <person name="Goesmann A."/>
            <person name="Puhler A."/>
            <person name="Schaffer S."/>
            <person name="Tauch A."/>
            <person name="Kohler T."/>
            <person name="Brinkrolf K."/>
        </authorList>
    </citation>
    <scope>NUCLEOTIDE SEQUENCE [LARGE SCALE GENOMIC DNA]</scope>
    <source>
        <strain evidence="4">ATCC 14091 / BCRC 22168 / CBS 111 / JCM 3599 / NBRC 0793 / NRRL Y-1031 F-60-10</strain>
    </source>
</reference>
<gene>
    <name evidence="3" type="ORF">BN7_2304</name>
</gene>